<dbReference type="Pfam" id="PF14796">
    <property type="entry name" value="AP3B1_C"/>
    <property type="match status" value="1"/>
</dbReference>
<evidence type="ECO:0000256" key="11">
    <source>
        <dbReference type="PIRNR" id="PIRNR037096"/>
    </source>
</evidence>
<evidence type="ECO:0000256" key="1">
    <source>
        <dbReference type="ARBA" id="ARBA00004145"/>
    </source>
</evidence>
<dbReference type="GO" id="GO:0016192">
    <property type="term" value="P:vesicle-mediated transport"/>
    <property type="evidence" value="ECO:0007669"/>
    <property type="project" value="InterPro"/>
</dbReference>
<dbReference type="InterPro" id="IPR026740">
    <property type="entry name" value="AP3_beta"/>
</dbReference>
<dbReference type="AlphaFoldDB" id="A0A6A0H319"/>
<evidence type="ECO:0000256" key="8">
    <source>
        <dbReference type="ARBA" id="ARBA00023136"/>
    </source>
</evidence>
<sequence length="1068" mass="116659">MDMTGYGGSERSSGVGDTDYAGDVASGGIFTSDYKKYDDLKQMLDSNKDNLKLEAMKRIIGMVAKGRDASELFAAVVKNVVSSNLEVKKLVYVYLVRYAEEQQDLALLSISTFQRALKDPNQLIRACALRVLSSIRVSVIVPIMMLAIKESVMDMSPYVRKTAAHAIPKLYSLDPEQKEELMQVLERLLNDNTTLVMGSAVMAFEEVCPERIDLIHCHYRKLCVLLVEVEEWGQVVIINMLTRYARTQFRDPNRGDNKSTARGDTSTNFYGEENDDEDTENPSPPPLDPDHRLLLRNTKPLLQSRNAAVCYISTLDQDYSQYLPPAVVLAVSQLYQHIAPSSEASEVVRAMVRLMRSHRETQAIVLSNIASITTQRKGLFEPHLKSFFVRSSDPTHIKVLKLEVLTNLATESNISGILRELQTYLGSSDKQFVAATIQAIGRCASSISSVTDSCLSGLVTLLSHRDECVVGESVVVVRKLLQTEAVPHKDIIKHMARLLPSIRIATARASILWLLGEHCEKVPNIAPDVLRICAKSFCSEEDSVKLQILTLATKLQLSNPQQTVLLCQYVYNLAKYDANYDIRDRARLLRAVVLPSTGDAPSIFTANAKGLFMAYKPPPQHQSTFKDREQFQLGTLSHFINARASGYKDLPDFPEEAPDPTVRSVPEFADSVSPKHKTVKKTSKTAKKFYSSGSGESEDESDESSDEESESSKNDDGSKKESDCSSTSSSQEEDSGSSSDEEESSSSSSSSDSDEESSSSEEDSSGNAKQEQQFESSAKKPVSGKPTKSVESKTKSNLDMLLSLDEVPPSIDTPMLTPSMGGFLPVGAEPSTTTPGVSGPVAAAVAPGYTYELLNRVASGGLAIKATFTRSPHLYCPKMATVQLSFTNYSDEIIHSISMETSDSKLFHPFPSLSNLAVGNTAHATLGVDFCDSSQSASLGILADGRRHGVAIAPRVGELVAPTRMDEATFTQHQGSLRGMHEQTKSGLKLSKEAELQDLVAPLLTAANLWLLQHPQSIRLCGKTLSGGSVVLVVVTVADGEARLTVHCEKLTVASMLLKELAHVIDSL</sequence>
<keyword evidence="5" id="KW-0597">Phosphoprotein</keyword>
<evidence type="ECO:0000256" key="3">
    <source>
        <dbReference type="ARBA" id="ARBA00006613"/>
    </source>
</evidence>
<feature type="region of interest" description="Disordered" evidence="12">
    <location>
        <begin position="647"/>
        <end position="796"/>
    </location>
</feature>
<evidence type="ECO:0000256" key="5">
    <source>
        <dbReference type="ARBA" id="ARBA00022553"/>
    </source>
</evidence>
<evidence type="ECO:0000259" key="13">
    <source>
        <dbReference type="SMART" id="SM01355"/>
    </source>
</evidence>
<dbReference type="Gene3D" id="1.25.10.10">
    <property type="entry name" value="Leucine-rich Repeat Variant"/>
    <property type="match status" value="1"/>
</dbReference>
<name>A0A6A0H319_HYAAZ</name>
<evidence type="ECO:0000256" key="10">
    <source>
        <dbReference type="ARBA" id="ARBA00023570"/>
    </source>
</evidence>
<feature type="region of interest" description="Disordered" evidence="12">
    <location>
        <begin position="249"/>
        <end position="292"/>
    </location>
</feature>
<dbReference type="InterPro" id="IPR026739">
    <property type="entry name" value="AP_beta"/>
</dbReference>
<evidence type="ECO:0000256" key="9">
    <source>
        <dbReference type="ARBA" id="ARBA00023329"/>
    </source>
</evidence>
<evidence type="ECO:0000256" key="12">
    <source>
        <dbReference type="SAM" id="MobiDB-lite"/>
    </source>
</evidence>
<proteinExistence type="inferred from homology"/>
<dbReference type="InterPro" id="IPR016024">
    <property type="entry name" value="ARM-type_fold"/>
</dbReference>
<feature type="compositionally biased region" description="Acidic residues" evidence="12">
    <location>
        <begin position="696"/>
        <end position="709"/>
    </location>
</feature>
<comment type="function">
    <text evidence="10">Subunit of non-clathrin- and clathrin-associated adaptor protein complex 3 (AP-3) that plays a role in protein sorting in the late-Golgi/trans-Golgi network (TGN) and/or endosomes. The AP complexes mediate both the recruitment of clathrin to membranes and the recognition of sorting signals within the cytosolic tails of transmembrane cargo molecules. AP-3 appears to be involved in the sorting of a subset of transmembrane proteins targeted to lysosomes and lysosome-related organelles. In concert with the BLOC-1 complex, AP-3 is required to target cargos into vesicles assembled at cell bodies for delivery into neurites and nerve terminals.</text>
</comment>
<dbReference type="PIRSF" id="PIRSF037096">
    <property type="entry name" value="AP3_complex_beta"/>
    <property type="match status" value="1"/>
</dbReference>
<dbReference type="Pfam" id="PF24080">
    <property type="entry name" value="AP3B1_C_2"/>
    <property type="match status" value="1"/>
</dbReference>
<dbReference type="SUPFAM" id="SSF48371">
    <property type="entry name" value="ARM repeat"/>
    <property type="match status" value="1"/>
</dbReference>
<keyword evidence="6 11" id="KW-0653">Protein transport</keyword>
<dbReference type="SMART" id="SM01355">
    <property type="entry name" value="AP3B1_C"/>
    <property type="match status" value="1"/>
</dbReference>
<gene>
    <name evidence="14" type="ORF">HAZT_HAZT006133</name>
</gene>
<dbReference type="GO" id="GO:0030665">
    <property type="term" value="C:clathrin-coated vesicle membrane"/>
    <property type="evidence" value="ECO:0007669"/>
    <property type="project" value="UniProtKB-SubCell"/>
</dbReference>
<accession>A0A6A0H319</accession>
<reference evidence="14" key="1">
    <citation type="submission" date="2014-08" db="EMBL/GenBank/DDBJ databases">
        <authorList>
            <person name="Murali S."/>
            <person name="Richards S."/>
            <person name="Bandaranaike D."/>
            <person name="Bellair M."/>
            <person name="Blankenburg K."/>
            <person name="Chao H."/>
            <person name="Dinh H."/>
            <person name="Doddapaneni H."/>
            <person name="Dugan-Rocha S."/>
            <person name="Elkadiri S."/>
            <person name="Gnanaolivu R."/>
            <person name="Hughes D."/>
            <person name="Lee S."/>
            <person name="Li M."/>
            <person name="Ming W."/>
            <person name="Munidasa M."/>
            <person name="Muniz J."/>
            <person name="Nguyen L."/>
            <person name="Osuji N."/>
            <person name="Pu L.-L."/>
            <person name="Puazo M."/>
            <person name="Skinner E."/>
            <person name="Qu C."/>
            <person name="Quiroz J."/>
            <person name="Raj R."/>
            <person name="Weissenberger G."/>
            <person name="Xin Y."/>
            <person name="Zou X."/>
            <person name="Han Y."/>
            <person name="Worley K."/>
            <person name="Muzny D."/>
            <person name="Gibbs R."/>
        </authorList>
    </citation>
    <scope>NUCLEOTIDE SEQUENCE</scope>
    <source>
        <strain evidence="14">HAZT.00-mixed</strain>
        <tissue evidence="14">Whole organism</tissue>
    </source>
</reference>
<reference evidence="14" key="2">
    <citation type="journal article" date="2018" name="Environ. Sci. Technol.">
        <title>The Toxicogenome of Hyalella azteca: A Model for Sediment Ecotoxicology and Evolutionary Toxicology.</title>
        <authorList>
            <person name="Poynton H.C."/>
            <person name="Hasenbein S."/>
            <person name="Benoit J.B."/>
            <person name="Sepulveda M.S."/>
            <person name="Poelchau M.F."/>
            <person name="Hughes D.S.T."/>
            <person name="Murali S.C."/>
            <person name="Chen S."/>
            <person name="Glastad K.M."/>
            <person name="Goodisman M.A.D."/>
            <person name="Werren J.H."/>
            <person name="Vineis J.H."/>
            <person name="Bowen J.L."/>
            <person name="Friedrich M."/>
            <person name="Jones J."/>
            <person name="Robertson H.M."/>
            <person name="Feyereisen R."/>
            <person name="Mechler-Hickson A."/>
            <person name="Mathers N."/>
            <person name="Lee C.E."/>
            <person name="Colbourne J.K."/>
            <person name="Biales A."/>
            <person name="Johnston J.S."/>
            <person name="Wellborn G.A."/>
            <person name="Rosendale A.J."/>
            <person name="Cridge A.G."/>
            <person name="Munoz-Torres M.C."/>
            <person name="Bain P.A."/>
            <person name="Manny A.R."/>
            <person name="Major K.M."/>
            <person name="Lambert F.N."/>
            <person name="Vulpe C.D."/>
            <person name="Tuck P."/>
            <person name="Blalock B.J."/>
            <person name="Lin Y.Y."/>
            <person name="Smith M.E."/>
            <person name="Ochoa-Acuna H."/>
            <person name="Chen M.M."/>
            <person name="Childers C.P."/>
            <person name="Qu J."/>
            <person name="Dugan S."/>
            <person name="Lee S.L."/>
            <person name="Chao H."/>
            <person name="Dinh H."/>
            <person name="Han Y."/>
            <person name="Doddapaneni H."/>
            <person name="Worley K.C."/>
            <person name="Muzny D.M."/>
            <person name="Gibbs R.A."/>
            <person name="Richards S."/>
        </authorList>
    </citation>
    <scope>NUCLEOTIDE SEQUENCE</scope>
    <source>
        <strain evidence="14">HAZT.00-mixed</strain>
        <tissue evidence="14">Whole organism</tissue>
    </source>
</reference>
<dbReference type="Proteomes" id="UP000711488">
    <property type="component" value="Unassembled WGS sequence"/>
</dbReference>
<comment type="subcellular location">
    <subcellularLocation>
        <location evidence="1">Cytoplasmic vesicle</location>
        <location evidence="1">Clathrin-coated vesicle membrane</location>
        <topology evidence="1">Peripheral membrane protein</topology>
        <orientation evidence="1">Cytoplasmic side</orientation>
    </subcellularLocation>
    <subcellularLocation>
        <location evidence="2">Golgi apparatus</location>
    </subcellularLocation>
</comment>
<dbReference type="InterPro" id="IPR011989">
    <property type="entry name" value="ARM-like"/>
</dbReference>
<evidence type="ECO:0000256" key="2">
    <source>
        <dbReference type="ARBA" id="ARBA00004555"/>
    </source>
</evidence>
<feature type="compositionally biased region" description="Acidic residues" evidence="12">
    <location>
        <begin position="752"/>
        <end position="764"/>
    </location>
</feature>
<dbReference type="PANTHER" id="PTHR11134">
    <property type="entry name" value="ADAPTOR COMPLEX SUBUNIT BETA FAMILY MEMBER"/>
    <property type="match status" value="1"/>
</dbReference>
<feature type="compositionally biased region" description="Basic and acidic residues" evidence="12">
    <location>
        <begin position="249"/>
        <end position="261"/>
    </location>
</feature>
<dbReference type="InterPro" id="IPR056314">
    <property type="entry name" value="AP3B1/2_C"/>
</dbReference>
<feature type="domain" description="AP-3 complex subunit beta C-terminal" evidence="13">
    <location>
        <begin position="794"/>
        <end position="935"/>
    </location>
</feature>
<keyword evidence="8 11" id="KW-0472">Membrane</keyword>
<keyword evidence="4 11" id="KW-0813">Transport</keyword>
<evidence type="ECO:0000313" key="14">
    <source>
        <dbReference type="EMBL" id="KAA0195773.1"/>
    </source>
</evidence>
<feature type="compositionally biased region" description="Acidic residues" evidence="12">
    <location>
        <begin position="731"/>
        <end position="744"/>
    </location>
</feature>
<comment type="caution">
    <text evidence="14">The sequence shown here is derived from an EMBL/GenBank/DDBJ whole genome shotgun (WGS) entry which is preliminary data.</text>
</comment>
<reference evidence="14" key="3">
    <citation type="submission" date="2019-06" db="EMBL/GenBank/DDBJ databases">
        <authorList>
            <person name="Poynton C."/>
            <person name="Hasenbein S."/>
            <person name="Benoit J.B."/>
            <person name="Sepulveda M.S."/>
            <person name="Poelchau M.F."/>
            <person name="Murali S.C."/>
            <person name="Chen S."/>
            <person name="Glastad K.M."/>
            <person name="Werren J.H."/>
            <person name="Vineis J.H."/>
            <person name="Bowen J.L."/>
            <person name="Friedrich M."/>
            <person name="Jones J."/>
            <person name="Robertson H.M."/>
            <person name="Feyereisen R."/>
            <person name="Mechler-Hickson A."/>
            <person name="Mathers N."/>
            <person name="Lee C.E."/>
            <person name="Colbourne J.K."/>
            <person name="Biales A."/>
            <person name="Johnston J.S."/>
            <person name="Wellborn G.A."/>
            <person name="Rosendale A.J."/>
            <person name="Cridge A.G."/>
            <person name="Munoz-Torres M.C."/>
            <person name="Bain P.A."/>
            <person name="Manny A.R."/>
            <person name="Major K.M."/>
            <person name="Lambert F.N."/>
            <person name="Vulpe C.D."/>
            <person name="Tuck P."/>
            <person name="Blalock B.J."/>
            <person name="Lin Y.-Y."/>
            <person name="Smith M.E."/>
            <person name="Ochoa-Acuna H."/>
            <person name="Chen M.-J.M."/>
            <person name="Childers C.P."/>
            <person name="Qu J."/>
            <person name="Dugan S."/>
            <person name="Lee S.L."/>
            <person name="Chao H."/>
            <person name="Dinh H."/>
            <person name="Han Y."/>
            <person name="Doddapaneni H."/>
            <person name="Worley K.C."/>
            <person name="Muzny D.M."/>
            <person name="Gibbs R.A."/>
            <person name="Richards S."/>
        </authorList>
    </citation>
    <scope>NUCLEOTIDE SEQUENCE</scope>
    <source>
        <strain evidence="14">HAZT.00-mixed</strain>
        <tissue evidence="14">Whole organism</tissue>
    </source>
</reference>
<dbReference type="GO" id="GO:0006886">
    <property type="term" value="P:intracellular protein transport"/>
    <property type="evidence" value="ECO:0007669"/>
    <property type="project" value="InterPro"/>
</dbReference>
<evidence type="ECO:0000256" key="4">
    <source>
        <dbReference type="ARBA" id="ARBA00022448"/>
    </source>
</evidence>
<comment type="similarity">
    <text evidence="3 11">Belongs to the adaptor complexes large subunit family.</text>
</comment>
<dbReference type="InterPro" id="IPR029390">
    <property type="entry name" value="AP3B_C"/>
</dbReference>
<dbReference type="InterPro" id="IPR002553">
    <property type="entry name" value="Clathrin/coatomer_adapt-like_N"/>
</dbReference>
<dbReference type="EMBL" id="JQDR03009370">
    <property type="protein sequence ID" value="KAA0195773.1"/>
    <property type="molecule type" value="Genomic_DNA"/>
</dbReference>
<organism evidence="14">
    <name type="scientific">Hyalella azteca</name>
    <name type="common">Amphipod</name>
    <dbReference type="NCBI Taxonomy" id="294128"/>
    <lineage>
        <taxon>Eukaryota</taxon>
        <taxon>Metazoa</taxon>
        <taxon>Ecdysozoa</taxon>
        <taxon>Arthropoda</taxon>
        <taxon>Crustacea</taxon>
        <taxon>Multicrustacea</taxon>
        <taxon>Malacostraca</taxon>
        <taxon>Eumalacostraca</taxon>
        <taxon>Peracarida</taxon>
        <taxon>Amphipoda</taxon>
        <taxon>Senticaudata</taxon>
        <taxon>Talitrida</taxon>
        <taxon>Talitroidea</taxon>
        <taxon>Hyalellidae</taxon>
        <taxon>Hyalella</taxon>
    </lineage>
</organism>
<keyword evidence="9" id="KW-0968">Cytoplasmic vesicle</keyword>
<dbReference type="GO" id="GO:0030123">
    <property type="term" value="C:AP-3 adaptor complex"/>
    <property type="evidence" value="ECO:0007669"/>
    <property type="project" value="UniProtKB-UniRule"/>
</dbReference>
<dbReference type="GO" id="GO:0005794">
    <property type="term" value="C:Golgi apparatus"/>
    <property type="evidence" value="ECO:0007669"/>
    <property type="project" value="UniProtKB-SubCell"/>
</dbReference>
<protein>
    <recommendedName>
        <fullName evidence="11">AP-3 complex subunit beta</fullName>
    </recommendedName>
</protein>
<dbReference type="Pfam" id="PF01602">
    <property type="entry name" value="Adaptin_N"/>
    <property type="match status" value="1"/>
</dbReference>
<feature type="compositionally biased region" description="Basic residues" evidence="12">
    <location>
        <begin position="674"/>
        <end position="687"/>
    </location>
</feature>
<feature type="compositionally biased region" description="Basic and acidic residues" evidence="12">
    <location>
        <begin position="710"/>
        <end position="723"/>
    </location>
</feature>
<dbReference type="OrthoDB" id="302453at2759"/>
<evidence type="ECO:0000256" key="6">
    <source>
        <dbReference type="ARBA" id="ARBA00022927"/>
    </source>
</evidence>
<keyword evidence="7" id="KW-0333">Golgi apparatus</keyword>
<evidence type="ECO:0000256" key="7">
    <source>
        <dbReference type="ARBA" id="ARBA00023034"/>
    </source>
</evidence>
<feature type="compositionally biased region" description="Polar residues" evidence="12">
    <location>
        <begin position="766"/>
        <end position="776"/>
    </location>
</feature>